<name>A0A0F9N5T6_9ZZZZ</name>
<comment type="caution">
    <text evidence="1">The sequence shown here is derived from an EMBL/GenBank/DDBJ whole genome shotgun (WGS) entry which is preliminary data.</text>
</comment>
<gene>
    <name evidence="1" type="ORF">LCGC14_1302340</name>
</gene>
<organism evidence="1">
    <name type="scientific">marine sediment metagenome</name>
    <dbReference type="NCBI Taxonomy" id="412755"/>
    <lineage>
        <taxon>unclassified sequences</taxon>
        <taxon>metagenomes</taxon>
        <taxon>ecological metagenomes</taxon>
    </lineage>
</organism>
<dbReference type="InterPro" id="IPR046227">
    <property type="entry name" value="DUF6260"/>
</dbReference>
<evidence type="ECO:0000313" key="1">
    <source>
        <dbReference type="EMBL" id="KKM84130.1"/>
    </source>
</evidence>
<protein>
    <submittedName>
        <fullName evidence="1">Uncharacterized protein</fullName>
    </submittedName>
</protein>
<reference evidence="1" key="1">
    <citation type="journal article" date="2015" name="Nature">
        <title>Complex archaea that bridge the gap between prokaryotes and eukaryotes.</title>
        <authorList>
            <person name="Spang A."/>
            <person name="Saw J.H."/>
            <person name="Jorgensen S.L."/>
            <person name="Zaremba-Niedzwiedzka K."/>
            <person name="Martijn J."/>
            <person name="Lind A.E."/>
            <person name="van Eijk R."/>
            <person name="Schleper C."/>
            <person name="Guy L."/>
            <person name="Ettema T.J."/>
        </authorList>
    </citation>
    <scope>NUCLEOTIDE SEQUENCE</scope>
</reference>
<sequence>MTIQTGAILQDVRQSAFAGKSVNSMRPYIGKDGKPYITVHTGGDRNDPKNYTKQLVANAALRYDEWRRLDDAVVIAGKQRLIGFEDLKRNGLVYTMNNAMASTVLTYERLSEAMEAEVNINPTRRTAGDAVDFETVHLPIPVVHSDFTLNDRLLQESRNRGDGLDTLNAAAAARRVAEKLEDMLFGASSSLTYGGGVIYTYLTEPNINTVSLSIDWDNSSMTSALLIADVMAMIQASINDLHYGPWMLYVPTAYQMVLAEDYSVSGASSQTRTQRIMMIDGIQGVKVVDRLAANTVLLVQMTSDVVDFVDGLPIQNIHWSTEGGFVHNYKVITIQVPRVKSDYNDKSGIVKLA</sequence>
<dbReference type="EMBL" id="LAZR01007612">
    <property type="protein sequence ID" value="KKM84130.1"/>
    <property type="molecule type" value="Genomic_DNA"/>
</dbReference>
<dbReference type="Gene3D" id="3.30.2400.30">
    <property type="match status" value="1"/>
</dbReference>
<dbReference type="AlphaFoldDB" id="A0A0F9N5T6"/>
<accession>A0A0F9N5T6</accession>
<proteinExistence type="predicted"/>
<dbReference type="Pfam" id="PF19774">
    <property type="entry name" value="DUF6260"/>
    <property type="match status" value="1"/>
</dbReference>